<accession>A0A554NA82</accession>
<dbReference type="OrthoDB" id="308110at2157"/>
<dbReference type="RefSeq" id="WP_144261929.1">
    <property type="nucleotide sequence ID" value="NZ_QMDX01000005.1"/>
</dbReference>
<reference evidence="2 3" key="1">
    <citation type="submission" date="2018-06" db="EMBL/GenBank/DDBJ databases">
        <title>Natronomonas sp. F16-60 a new haloarchaeon isolated from a solar saltern of Isla Cristina, Huelva, Spain.</title>
        <authorList>
            <person name="Duran-Viseras A."/>
            <person name="Sanchez-Porro C."/>
            <person name="Ventosa A."/>
        </authorList>
    </citation>
    <scope>NUCLEOTIDE SEQUENCE [LARGE SCALE GENOMIC DNA]</scope>
    <source>
        <strain evidence="2 3">F16-60</strain>
    </source>
</reference>
<proteinExistence type="predicted"/>
<keyword evidence="1" id="KW-0812">Transmembrane</keyword>
<name>A0A554NA82_9EURY</name>
<dbReference type="Pfam" id="PF23956">
    <property type="entry name" value="DUF7285"/>
    <property type="match status" value="1"/>
</dbReference>
<feature type="transmembrane region" description="Helical" evidence="1">
    <location>
        <begin position="21"/>
        <end position="40"/>
    </location>
</feature>
<protein>
    <submittedName>
        <fullName evidence="2">Uncharacterized protein</fullName>
    </submittedName>
</protein>
<gene>
    <name evidence="2" type="ORF">DP107_09520</name>
</gene>
<evidence type="ECO:0000256" key="1">
    <source>
        <dbReference type="SAM" id="Phobius"/>
    </source>
</evidence>
<keyword evidence="1" id="KW-0472">Membrane</keyword>
<evidence type="ECO:0000313" key="3">
    <source>
        <dbReference type="Proteomes" id="UP000319894"/>
    </source>
</evidence>
<dbReference type="Proteomes" id="UP000319894">
    <property type="component" value="Unassembled WGS sequence"/>
</dbReference>
<evidence type="ECO:0000313" key="2">
    <source>
        <dbReference type="EMBL" id="TSD13880.1"/>
    </source>
</evidence>
<dbReference type="InterPro" id="IPR055709">
    <property type="entry name" value="DUF7285"/>
</dbReference>
<keyword evidence="1" id="KW-1133">Transmembrane helix</keyword>
<sequence length="141" mass="14703">MSRSSGEGHRFRPSHGVRAQVEPLAALAAVLAVSLGLGIYTGALHAAIPVAEDRQHAPTALDAVADRVGDDTGVLPPEGLPAATAVAPDGRRLNATLTADDRRWHVGPPIPAAASDRAGRRVPVRVVPNRTAVGRLRVVVW</sequence>
<dbReference type="AlphaFoldDB" id="A0A554NA82"/>
<dbReference type="EMBL" id="QMDX01000005">
    <property type="protein sequence ID" value="TSD13880.1"/>
    <property type="molecule type" value="Genomic_DNA"/>
</dbReference>
<organism evidence="2 3">
    <name type="scientific">Haloglomus irregulare</name>
    <dbReference type="NCBI Taxonomy" id="2234134"/>
    <lineage>
        <taxon>Archaea</taxon>
        <taxon>Methanobacteriati</taxon>
        <taxon>Methanobacteriota</taxon>
        <taxon>Stenosarchaea group</taxon>
        <taxon>Halobacteria</taxon>
        <taxon>Halobacteriales</taxon>
        <taxon>Natronomonadaceae</taxon>
        <taxon>Haloglomus</taxon>
    </lineage>
</organism>
<keyword evidence="3" id="KW-1185">Reference proteome</keyword>
<dbReference type="InParanoid" id="A0A554NA82"/>
<comment type="caution">
    <text evidence="2">The sequence shown here is derived from an EMBL/GenBank/DDBJ whole genome shotgun (WGS) entry which is preliminary data.</text>
</comment>